<name>A0A3Q2XJI4_HIPCM</name>
<proteinExistence type="predicted"/>
<protein>
    <submittedName>
        <fullName evidence="1">Uncharacterized protein</fullName>
    </submittedName>
</protein>
<reference evidence="1" key="1">
    <citation type="submission" date="2025-08" db="UniProtKB">
        <authorList>
            <consortium name="Ensembl"/>
        </authorList>
    </citation>
    <scope>IDENTIFICATION</scope>
</reference>
<evidence type="ECO:0000313" key="2">
    <source>
        <dbReference type="Proteomes" id="UP000264820"/>
    </source>
</evidence>
<dbReference type="AlphaFoldDB" id="A0A3Q2XJI4"/>
<dbReference type="Proteomes" id="UP000264820">
    <property type="component" value="Unplaced"/>
</dbReference>
<accession>A0A3Q2XJI4</accession>
<organism evidence="1 2">
    <name type="scientific">Hippocampus comes</name>
    <name type="common">Tiger tail seahorse</name>
    <dbReference type="NCBI Taxonomy" id="109280"/>
    <lineage>
        <taxon>Eukaryota</taxon>
        <taxon>Metazoa</taxon>
        <taxon>Chordata</taxon>
        <taxon>Craniata</taxon>
        <taxon>Vertebrata</taxon>
        <taxon>Euteleostomi</taxon>
        <taxon>Actinopterygii</taxon>
        <taxon>Neopterygii</taxon>
        <taxon>Teleostei</taxon>
        <taxon>Neoteleostei</taxon>
        <taxon>Acanthomorphata</taxon>
        <taxon>Syngnathiaria</taxon>
        <taxon>Syngnathiformes</taxon>
        <taxon>Syngnathoidei</taxon>
        <taxon>Syngnathidae</taxon>
        <taxon>Hippocampus</taxon>
    </lineage>
</organism>
<keyword evidence="2" id="KW-1185">Reference proteome</keyword>
<reference evidence="1" key="2">
    <citation type="submission" date="2025-09" db="UniProtKB">
        <authorList>
            <consortium name="Ensembl"/>
        </authorList>
    </citation>
    <scope>IDENTIFICATION</scope>
</reference>
<evidence type="ECO:0000313" key="1">
    <source>
        <dbReference type="Ensembl" id="ENSHCOP00000000081.1"/>
    </source>
</evidence>
<sequence length="65" mass="7421">MTFWFEDVLPELDWWHVQGVSHLLPKRQLGNTPSPPPHCDLAHESAEAVTDVIEMPAELKSRAIF</sequence>
<dbReference type="Ensembl" id="ENSHCOT00000014365.1">
    <property type="protein sequence ID" value="ENSHCOP00000000081.1"/>
    <property type="gene ID" value="ENSHCOG00000021132.1"/>
</dbReference>